<dbReference type="InParanoid" id="A0A165I5P1"/>
<dbReference type="Proteomes" id="UP000076632">
    <property type="component" value="Unassembled WGS sequence"/>
</dbReference>
<dbReference type="GeneID" id="28897275"/>
<dbReference type="AlphaFoldDB" id="A0A165I5P1"/>
<feature type="domain" description="DUF7492" evidence="2">
    <location>
        <begin position="26"/>
        <end position="272"/>
    </location>
</feature>
<dbReference type="Pfam" id="PF24320">
    <property type="entry name" value="DUF7492"/>
    <property type="match status" value="1"/>
</dbReference>
<protein>
    <recommendedName>
        <fullName evidence="2">DUF7492 domain-containing protein</fullName>
    </recommendedName>
</protein>
<dbReference type="InterPro" id="IPR055915">
    <property type="entry name" value="DUF7492"/>
</dbReference>
<keyword evidence="4" id="KW-1185">Reference proteome</keyword>
<evidence type="ECO:0000313" key="3">
    <source>
        <dbReference type="EMBL" id="KZF24422.1"/>
    </source>
</evidence>
<evidence type="ECO:0000313" key="4">
    <source>
        <dbReference type="Proteomes" id="UP000076632"/>
    </source>
</evidence>
<reference evidence="3 4" key="1">
    <citation type="journal article" date="2016" name="Fungal Biol.">
        <title>The genome of Xylona heveae provides a window into fungal endophytism.</title>
        <authorList>
            <person name="Gazis R."/>
            <person name="Kuo A."/>
            <person name="Riley R."/>
            <person name="LaButti K."/>
            <person name="Lipzen A."/>
            <person name="Lin J."/>
            <person name="Amirebrahimi M."/>
            <person name="Hesse C.N."/>
            <person name="Spatafora J.W."/>
            <person name="Henrissat B."/>
            <person name="Hainaut M."/>
            <person name="Grigoriev I.V."/>
            <person name="Hibbett D.S."/>
        </authorList>
    </citation>
    <scope>NUCLEOTIDE SEQUENCE [LARGE SCALE GENOMIC DNA]</scope>
    <source>
        <strain evidence="3 4">TC161</strain>
    </source>
</reference>
<feature type="region of interest" description="Disordered" evidence="1">
    <location>
        <begin position="323"/>
        <end position="356"/>
    </location>
</feature>
<dbReference type="EMBL" id="KV407456">
    <property type="protein sequence ID" value="KZF24422.1"/>
    <property type="molecule type" value="Genomic_DNA"/>
</dbReference>
<feature type="region of interest" description="Disordered" evidence="1">
    <location>
        <begin position="454"/>
        <end position="476"/>
    </location>
</feature>
<dbReference type="OrthoDB" id="64281at2759"/>
<organism evidence="3 4">
    <name type="scientific">Xylona heveae (strain CBS 132557 / TC161)</name>
    <dbReference type="NCBI Taxonomy" id="1328760"/>
    <lineage>
        <taxon>Eukaryota</taxon>
        <taxon>Fungi</taxon>
        <taxon>Dikarya</taxon>
        <taxon>Ascomycota</taxon>
        <taxon>Pezizomycotina</taxon>
        <taxon>Xylonomycetes</taxon>
        <taxon>Xylonales</taxon>
        <taxon>Xylonaceae</taxon>
        <taxon>Xylona</taxon>
    </lineage>
</organism>
<sequence length="494" mass="52885">MHFFSQQNRIRAAVAAATLAAFARHASAHSWVDQLRVISSNGSFTGDPGYMRGYGPRNGDGPFVNLLPPDGRSPVNGEWLLPDDLMCKSTQQPYDQTDGYPRLNATAEDWIALRYQENGHVTLPWNQPGKPVNRGTVYVYGTTDPQPDDKFLSIHGQWTADGNGGDKRGRLLAMQNFDDGQCYQVNSGGISQQRQKQFPHTTAAAGADVWCQNNLQIPADVPEGEHAYTLYWVWDWPWLNLNKSEIYTSCMDLDILSANVQKSVNELEIQVQDVDNGAISYLATSTSIPNSQSSIPAYTVSTSIMTPLVVPWYGNKNSNGVVSAAPTTQSSSSAESSTQAVESSSQAAPSSTSAMTTQAFISTPSSTSIALQHAAETSQTSPSFVTVTKYATFTSLPSPSVSVSISVSTSVSVSTVTVTETISPIPTTSPSIMISPNLATTPVKTTTAAIQGADSKPSASTTIQGAVGKRNPGATPKAAPRMRFLVKPIEGFWG</sequence>
<dbReference type="OMA" id="RRRQNWV"/>
<proteinExistence type="predicted"/>
<dbReference type="RefSeq" id="XP_018189977.1">
    <property type="nucleotide sequence ID" value="XM_018332138.1"/>
</dbReference>
<evidence type="ECO:0000259" key="2">
    <source>
        <dbReference type="Pfam" id="PF24320"/>
    </source>
</evidence>
<gene>
    <name evidence="3" type="ORF">L228DRAFT_245352</name>
</gene>
<evidence type="ECO:0000256" key="1">
    <source>
        <dbReference type="SAM" id="MobiDB-lite"/>
    </source>
</evidence>
<accession>A0A165I5P1</accession>
<dbReference type="STRING" id="1328760.A0A165I5P1"/>
<name>A0A165I5P1_XYLHT</name>